<name>A0ABD2BRC2_VESSQ</name>
<dbReference type="AlphaFoldDB" id="A0ABD2BRC2"/>
<comment type="caution">
    <text evidence="1">The sequence shown here is derived from an EMBL/GenBank/DDBJ whole genome shotgun (WGS) entry which is preliminary data.</text>
</comment>
<sequence length="272" mass="31157">MRFLQFGILHWPILWTHSDTAIEPMFDFDLKFEEWTYIFSGDAFLASNNEEWTQIGILHWRPFATRDDAVIEPMIDFDFHAITNEDLKVSAPLKRISTNFDVNLYLMQPPTNHPPTISTYLIFNQLRIIHPQFRPKSRSSVLEPPQNILSSKDLSSRDFYTDANGTSMNIIFIICIEGMSPFFRTRMIGKTLTRVTAGTRVGVSGASLSPTEDSVLIFEISKYRHDRSCLEMSEADGVDGGAFRKRGLTHLQWAEKPEAPEAERHLGSRIVE</sequence>
<evidence type="ECO:0000313" key="1">
    <source>
        <dbReference type="EMBL" id="KAL2735317.1"/>
    </source>
</evidence>
<gene>
    <name evidence="1" type="ORF">V1478_002957</name>
</gene>
<proteinExistence type="predicted"/>
<accession>A0ABD2BRC2</accession>
<organism evidence="1 2">
    <name type="scientific">Vespula squamosa</name>
    <name type="common">Southern yellow jacket</name>
    <name type="synonym">Wasp</name>
    <dbReference type="NCBI Taxonomy" id="30214"/>
    <lineage>
        <taxon>Eukaryota</taxon>
        <taxon>Metazoa</taxon>
        <taxon>Ecdysozoa</taxon>
        <taxon>Arthropoda</taxon>
        <taxon>Hexapoda</taxon>
        <taxon>Insecta</taxon>
        <taxon>Pterygota</taxon>
        <taxon>Neoptera</taxon>
        <taxon>Endopterygota</taxon>
        <taxon>Hymenoptera</taxon>
        <taxon>Apocrita</taxon>
        <taxon>Aculeata</taxon>
        <taxon>Vespoidea</taxon>
        <taxon>Vespidae</taxon>
        <taxon>Vespinae</taxon>
        <taxon>Vespula</taxon>
    </lineage>
</organism>
<protein>
    <submittedName>
        <fullName evidence="1">Uncharacterized protein</fullName>
    </submittedName>
</protein>
<dbReference type="EMBL" id="JAUDFV010000064">
    <property type="protein sequence ID" value="KAL2735317.1"/>
    <property type="molecule type" value="Genomic_DNA"/>
</dbReference>
<reference evidence="1 2" key="1">
    <citation type="journal article" date="2024" name="Ann. Entomol. Soc. Am.">
        <title>Genomic analyses of the southern and eastern yellowjacket wasps (Hymenoptera: Vespidae) reveal evolutionary signatures of social life.</title>
        <authorList>
            <person name="Catto M.A."/>
            <person name="Caine P.B."/>
            <person name="Orr S.E."/>
            <person name="Hunt B.G."/>
            <person name="Goodisman M.A.D."/>
        </authorList>
    </citation>
    <scope>NUCLEOTIDE SEQUENCE [LARGE SCALE GENOMIC DNA]</scope>
    <source>
        <strain evidence="1">233</strain>
        <tissue evidence="1">Head and thorax</tissue>
    </source>
</reference>
<keyword evidence="2" id="KW-1185">Reference proteome</keyword>
<evidence type="ECO:0000313" key="2">
    <source>
        <dbReference type="Proteomes" id="UP001607302"/>
    </source>
</evidence>
<dbReference type="Proteomes" id="UP001607302">
    <property type="component" value="Unassembled WGS sequence"/>
</dbReference>